<keyword evidence="4" id="KW-0749">Sporulation</keyword>
<keyword evidence="5" id="KW-0717">Septation</keyword>
<dbReference type="Proteomes" id="UP001500879">
    <property type="component" value="Unassembled WGS sequence"/>
</dbReference>
<organism evidence="7 8">
    <name type="scientific">Streptomyces luteireticuli</name>
    <dbReference type="NCBI Taxonomy" id="173858"/>
    <lineage>
        <taxon>Bacteria</taxon>
        <taxon>Bacillati</taxon>
        <taxon>Actinomycetota</taxon>
        <taxon>Actinomycetes</taxon>
        <taxon>Kitasatosporales</taxon>
        <taxon>Streptomycetaceae</taxon>
        <taxon>Streptomyces</taxon>
    </lineage>
</organism>
<evidence type="ECO:0000313" key="8">
    <source>
        <dbReference type="Proteomes" id="UP001500879"/>
    </source>
</evidence>
<accession>A0ABP3IZK8</accession>
<sequence length="136" mass="14799">MHAVVERDLEMDLVLEPGRSIPVPARLSYRADDPYAVRIAFHVTSEAPVNWTFARELLTEGVHRACGAGDVRVWPGSSGGRTVVCVALSSPDGEALLEAPARAVRAWLESTLRLVERGAEGRWLALDEALRELLGA</sequence>
<evidence type="ECO:0000256" key="5">
    <source>
        <dbReference type="ARBA" id="ARBA00023210"/>
    </source>
</evidence>
<keyword evidence="3" id="KW-0132">Cell division</keyword>
<proteinExistence type="inferred from homology"/>
<evidence type="ECO:0000313" key="7">
    <source>
        <dbReference type="EMBL" id="GAA0431566.1"/>
    </source>
</evidence>
<comment type="caution">
    <text evidence="7">The sequence shown here is derived from an EMBL/GenBank/DDBJ whole genome shotgun (WGS) entry which is preliminary data.</text>
</comment>
<dbReference type="InterPro" id="IPR006776">
    <property type="entry name" value="SsgB"/>
</dbReference>
<evidence type="ECO:0000256" key="2">
    <source>
        <dbReference type="ARBA" id="ARBA00009323"/>
    </source>
</evidence>
<dbReference type="InterPro" id="IPR038658">
    <property type="entry name" value="SsgB_sf"/>
</dbReference>
<dbReference type="Pfam" id="PF04686">
    <property type="entry name" value="SsgA"/>
    <property type="match status" value="1"/>
</dbReference>
<keyword evidence="8" id="KW-1185">Reference proteome</keyword>
<reference evidence="8" key="1">
    <citation type="journal article" date="2019" name="Int. J. Syst. Evol. Microbiol.">
        <title>The Global Catalogue of Microorganisms (GCM) 10K type strain sequencing project: providing services to taxonomists for standard genome sequencing and annotation.</title>
        <authorList>
            <consortium name="The Broad Institute Genomics Platform"/>
            <consortium name="The Broad Institute Genome Sequencing Center for Infectious Disease"/>
            <person name="Wu L."/>
            <person name="Ma J."/>
        </authorList>
    </citation>
    <scope>NUCLEOTIDE SEQUENCE [LARGE SCALE GENOMIC DNA]</scope>
    <source>
        <strain evidence="8">JCM 4788</strain>
    </source>
</reference>
<name>A0ABP3IZK8_9ACTN</name>
<gene>
    <name evidence="7" type="ORF">GCM10010357_61470</name>
</gene>
<evidence type="ECO:0000256" key="6">
    <source>
        <dbReference type="ARBA" id="ARBA00023306"/>
    </source>
</evidence>
<evidence type="ECO:0000256" key="1">
    <source>
        <dbReference type="ARBA" id="ARBA00004431"/>
    </source>
</evidence>
<comment type="similarity">
    <text evidence="2">Belongs to the SsgA family.</text>
</comment>
<comment type="subcellular location">
    <subcellularLocation>
        <location evidence="1">Cell septum</location>
    </subcellularLocation>
</comment>
<keyword evidence="6" id="KW-0131">Cell cycle</keyword>
<evidence type="ECO:0000256" key="3">
    <source>
        <dbReference type="ARBA" id="ARBA00022618"/>
    </source>
</evidence>
<protein>
    <submittedName>
        <fullName evidence="7">SsgA family sporulation/cell division regulator</fullName>
    </submittedName>
</protein>
<dbReference type="EMBL" id="BAAABX010000066">
    <property type="protein sequence ID" value="GAA0431566.1"/>
    <property type="molecule type" value="Genomic_DNA"/>
</dbReference>
<evidence type="ECO:0000256" key="4">
    <source>
        <dbReference type="ARBA" id="ARBA00022969"/>
    </source>
</evidence>
<dbReference type="RefSeq" id="WP_344031389.1">
    <property type="nucleotide sequence ID" value="NZ_BAAABX010000066.1"/>
</dbReference>
<dbReference type="Gene3D" id="2.30.31.20">
    <property type="entry name" value="Sporulation-specific cell division protein SsgB"/>
    <property type="match status" value="1"/>
</dbReference>